<evidence type="ECO:0000313" key="3">
    <source>
        <dbReference type="Proteomes" id="UP001303760"/>
    </source>
</evidence>
<reference evidence="2" key="1">
    <citation type="journal article" date="2023" name="Mol. Phylogenet. Evol.">
        <title>Genome-scale phylogeny and comparative genomics of the fungal order Sordariales.</title>
        <authorList>
            <person name="Hensen N."/>
            <person name="Bonometti L."/>
            <person name="Westerberg I."/>
            <person name="Brannstrom I.O."/>
            <person name="Guillou S."/>
            <person name="Cros-Aarteil S."/>
            <person name="Calhoun S."/>
            <person name="Haridas S."/>
            <person name="Kuo A."/>
            <person name="Mondo S."/>
            <person name="Pangilinan J."/>
            <person name="Riley R."/>
            <person name="LaButti K."/>
            <person name="Andreopoulos B."/>
            <person name="Lipzen A."/>
            <person name="Chen C."/>
            <person name="Yan M."/>
            <person name="Daum C."/>
            <person name="Ng V."/>
            <person name="Clum A."/>
            <person name="Steindorff A."/>
            <person name="Ohm R.A."/>
            <person name="Martin F."/>
            <person name="Silar P."/>
            <person name="Natvig D.O."/>
            <person name="Lalanne C."/>
            <person name="Gautier V."/>
            <person name="Ament-Velasquez S.L."/>
            <person name="Kruys A."/>
            <person name="Hutchinson M.I."/>
            <person name="Powell A.J."/>
            <person name="Barry K."/>
            <person name="Miller A.N."/>
            <person name="Grigoriev I.V."/>
            <person name="Debuchy R."/>
            <person name="Gladieux P."/>
            <person name="Hiltunen Thoren M."/>
            <person name="Johannesson H."/>
        </authorList>
    </citation>
    <scope>NUCLEOTIDE SEQUENCE</scope>
    <source>
        <strain evidence="2">CBS 532.94</strain>
    </source>
</reference>
<sequence length="135" mass="14750">MPPFLLCLLSAGRPRKQKPKQLQPQARQQTQEADCIVVAVVSEKDAATAIPRATTTKLGLLRLQEAQADTYEPGTAMPRAYQRNIDALDVVDPEVEDTYDARLADGETEARVAREDAAAVQEDDEGEEEGAIVDD</sequence>
<keyword evidence="3" id="KW-1185">Reference proteome</keyword>
<gene>
    <name evidence="2" type="ORF">C8A03DRAFT_48217</name>
</gene>
<dbReference type="AlphaFoldDB" id="A0AAN7H9H5"/>
<comment type="caution">
    <text evidence="2">The sequence shown here is derived from an EMBL/GenBank/DDBJ whole genome shotgun (WGS) entry which is preliminary data.</text>
</comment>
<proteinExistence type="predicted"/>
<evidence type="ECO:0000256" key="1">
    <source>
        <dbReference type="SAM" id="MobiDB-lite"/>
    </source>
</evidence>
<feature type="region of interest" description="Disordered" evidence="1">
    <location>
        <begin position="104"/>
        <end position="135"/>
    </location>
</feature>
<evidence type="ECO:0000313" key="2">
    <source>
        <dbReference type="EMBL" id="KAK4233149.1"/>
    </source>
</evidence>
<feature type="compositionally biased region" description="Acidic residues" evidence="1">
    <location>
        <begin position="121"/>
        <end position="135"/>
    </location>
</feature>
<accession>A0AAN7H9H5</accession>
<dbReference type="Proteomes" id="UP001303760">
    <property type="component" value="Unassembled WGS sequence"/>
</dbReference>
<organism evidence="2 3">
    <name type="scientific">Achaetomium macrosporum</name>
    <dbReference type="NCBI Taxonomy" id="79813"/>
    <lineage>
        <taxon>Eukaryota</taxon>
        <taxon>Fungi</taxon>
        <taxon>Dikarya</taxon>
        <taxon>Ascomycota</taxon>
        <taxon>Pezizomycotina</taxon>
        <taxon>Sordariomycetes</taxon>
        <taxon>Sordariomycetidae</taxon>
        <taxon>Sordariales</taxon>
        <taxon>Chaetomiaceae</taxon>
        <taxon>Achaetomium</taxon>
    </lineage>
</organism>
<feature type="compositionally biased region" description="Basic and acidic residues" evidence="1">
    <location>
        <begin position="104"/>
        <end position="117"/>
    </location>
</feature>
<name>A0AAN7H9H5_9PEZI</name>
<reference evidence="2" key="2">
    <citation type="submission" date="2023-05" db="EMBL/GenBank/DDBJ databases">
        <authorList>
            <consortium name="Lawrence Berkeley National Laboratory"/>
            <person name="Steindorff A."/>
            <person name="Hensen N."/>
            <person name="Bonometti L."/>
            <person name="Westerberg I."/>
            <person name="Brannstrom I.O."/>
            <person name="Guillou S."/>
            <person name="Cros-Aarteil S."/>
            <person name="Calhoun S."/>
            <person name="Haridas S."/>
            <person name="Kuo A."/>
            <person name="Mondo S."/>
            <person name="Pangilinan J."/>
            <person name="Riley R."/>
            <person name="Labutti K."/>
            <person name="Andreopoulos B."/>
            <person name="Lipzen A."/>
            <person name="Chen C."/>
            <person name="Yanf M."/>
            <person name="Daum C."/>
            <person name="Ng V."/>
            <person name="Clum A."/>
            <person name="Ohm R."/>
            <person name="Martin F."/>
            <person name="Silar P."/>
            <person name="Natvig D."/>
            <person name="Lalanne C."/>
            <person name="Gautier V."/>
            <person name="Ament-Velasquez S.L."/>
            <person name="Kruys A."/>
            <person name="Hutchinson M.I."/>
            <person name="Powell A.J."/>
            <person name="Barry K."/>
            <person name="Miller A.N."/>
            <person name="Grigoriev I.V."/>
            <person name="Debuchy R."/>
            <person name="Gladieux P."/>
            <person name="Thoren M.H."/>
            <person name="Johannesson H."/>
        </authorList>
    </citation>
    <scope>NUCLEOTIDE SEQUENCE</scope>
    <source>
        <strain evidence="2">CBS 532.94</strain>
    </source>
</reference>
<dbReference type="EMBL" id="MU860651">
    <property type="protein sequence ID" value="KAK4233149.1"/>
    <property type="molecule type" value="Genomic_DNA"/>
</dbReference>
<protein>
    <submittedName>
        <fullName evidence="2">Uncharacterized protein</fullName>
    </submittedName>
</protein>